<protein>
    <submittedName>
        <fullName evidence="1">Uncharacterized protein</fullName>
    </submittedName>
</protein>
<accession>A0A1Z5JH12</accession>
<evidence type="ECO:0000313" key="1">
    <source>
        <dbReference type="EMBL" id="GAX13293.1"/>
    </source>
</evidence>
<keyword evidence="2" id="KW-1185">Reference proteome</keyword>
<dbReference type="Proteomes" id="UP000198406">
    <property type="component" value="Unassembled WGS sequence"/>
</dbReference>
<dbReference type="InParanoid" id="A0A1Z5JH12"/>
<evidence type="ECO:0000313" key="2">
    <source>
        <dbReference type="Proteomes" id="UP000198406"/>
    </source>
</evidence>
<gene>
    <name evidence="1" type="ORF">FisN_17Hu234</name>
</gene>
<dbReference type="AlphaFoldDB" id="A0A1Z5JH12"/>
<sequence length="91" mass="10378">MPTIAPVETITLRRAFDTAVALFCLSHVRNELITQWRRVLDPKLPSSFDKKSGRYNGRLIKRLTRIDQRHVLTSTENNGELAVVAGKNVFE</sequence>
<reference evidence="1 2" key="1">
    <citation type="journal article" date="2015" name="Plant Cell">
        <title>Oil accumulation by the oleaginous diatom Fistulifera solaris as revealed by the genome and transcriptome.</title>
        <authorList>
            <person name="Tanaka T."/>
            <person name="Maeda Y."/>
            <person name="Veluchamy A."/>
            <person name="Tanaka M."/>
            <person name="Abida H."/>
            <person name="Marechal E."/>
            <person name="Bowler C."/>
            <person name="Muto M."/>
            <person name="Sunaga Y."/>
            <person name="Tanaka M."/>
            <person name="Yoshino T."/>
            <person name="Taniguchi T."/>
            <person name="Fukuda Y."/>
            <person name="Nemoto M."/>
            <person name="Matsumoto M."/>
            <person name="Wong P.S."/>
            <person name="Aburatani S."/>
            <person name="Fujibuchi W."/>
        </authorList>
    </citation>
    <scope>NUCLEOTIDE SEQUENCE [LARGE SCALE GENOMIC DNA]</scope>
    <source>
        <strain evidence="1 2">JPCC DA0580</strain>
    </source>
</reference>
<dbReference type="EMBL" id="BDSP01000061">
    <property type="protein sequence ID" value="GAX13293.1"/>
    <property type="molecule type" value="Genomic_DNA"/>
</dbReference>
<comment type="caution">
    <text evidence="1">The sequence shown here is derived from an EMBL/GenBank/DDBJ whole genome shotgun (WGS) entry which is preliminary data.</text>
</comment>
<organism evidence="1 2">
    <name type="scientific">Fistulifera solaris</name>
    <name type="common">Oleaginous diatom</name>
    <dbReference type="NCBI Taxonomy" id="1519565"/>
    <lineage>
        <taxon>Eukaryota</taxon>
        <taxon>Sar</taxon>
        <taxon>Stramenopiles</taxon>
        <taxon>Ochrophyta</taxon>
        <taxon>Bacillariophyta</taxon>
        <taxon>Bacillariophyceae</taxon>
        <taxon>Bacillariophycidae</taxon>
        <taxon>Naviculales</taxon>
        <taxon>Naviculaceae</taxon>
        <taxon>Fistulifera</taxon>
    </lineage>
</organism>
<proteinExistence type="predicted"/>
<name>A0A1Z5JH12_FISSO</name>